<dbReference type="EMBL" id="LWCA01002296">
    <property type="protein sequence ID" value="OAF63956.1"/>
    <property type="molecule type" value="Genomic_DNA"/>
</dbReference>
<proteinExistence type="predicted"/>
<reference evidence="2 3" key="1">
    <citation type="submission" date="2016-04" db="EMBL/GenBank/DDBJ databases">
        <title>The genome of Intoshia linei affirms orthonectids as highly simplified spiralians.</title>
        <authorList>
            <person name="Mikhailov K.V."/>
            <person name="Slusarev G.S."/>
            <person name="Nikitin M.A."/>
            <person name="Logacheva M.D."/>
            <person name="Penin A."/>
            <person name="Aleoshin V."/>
            <person name="Panchin Y.V."/>
        </authorList>
    </citation>
    <scope>NUCLEOTIDE SEQUENCE [LARGE SCALE GENOMIC DNA]</scope>
    <source>
        <strain evidence="2">Intl2013</strain>
        <tissue evidence="2">Whole animal</tissue>
    </source>
</reference>
<accession>A0A177APL6</accession>
<dbReference type="InterPro" id="IPR007630">
    <property type="entry name" value="RNA_pol_sigma70_r4"/>
</dbReference>
<comment type="caution">
    <text evidence="2">The sequence shown here is derived from an EMBL/GenBank/DDBJ whole genome shotgun (WGS) entry which is preliminary data.</text>
</comment>
<dbReference type="GO" id="GO:0006352">
    <property type="term" value="P:DNA-templated transcription initiation"/>
    <property type="evidence" value="ECO:0007669"/>
    <property type="project" value="InterPro"/>
</dbReference>
<evidence type="ECO:0000313" key="3">
    <source>
        <dbReference type="Proteomes" id="UP000078046"/>
    </source>
</evidence>
<protein>
    <recommendedName>
        <fullName evidence="1">RNA polymerase sigma-70 region 4 domain-containing protein</fullName>
    </recommendedName>
</protein>
<evidence type="ECO:0000313" key="2">
    <source>
        <dbReference type="EMBL" id="OAF63956.1"/>
    </source>
</evidence>
<evidence type="ECO:0000259" key="1">
    <source>
        <dbReference type="Pfam" id="PF04545"/>
    </source>
</evidence>
<gene>
    <name evidence="2" type="ORF">A3Q56_08341</name>
</gene>
<organism evidence="2 3">
    <name type="scientific">Intoshia linei</name>
    <dbReference type="NCBI Taxonomy" id="1819745"/>
    <lineage>
        <taxon>Eukaryota</taxon>
        <taxon>Metazoa</taxon>
        <taxon>Spiralia</taxon>
        <taxon>Lophotrochozoa</taxon>
        <taxon>Mesozoa</taxon>
        <taxon>Orthonectida</taxon>
        <taxon>Rhopaluridae</taxon>
        <taxon>Intoshia</taxon>
    </lineage>
</organism>
<keyword evidence="3" id="KW-1185">Reference proteome</keyword>
<name>A0A177APL6_9BILA</name>
<feature type="domain" description="RNA polymerase sigma-70 region 4" evidence="1">
    <location>
        <begin position="5"/>
        <end position="42"/>
    </location>
</feature>
<dbReference type="Pfam" id="PF04545">
    <property type="entry name" value="Sigma70_r4"/>
    <property type="match status" value="1"/>
</dbReference>
<dbReference type="Proteomes" id="UP000078046">
    <property type="component" value="Unassembled WGS sequence"/>
</dbReference>
<dbReference type="InterPro" id="IPR036388">
    <property type="entry name" value="WH-like_DNA-bd_sf"/>
</dbReference>
<feature type="non-terminal residue" evidence="2">
    <location>
        <position position="45"/>
    </location>
</feature>
<dbReference type="OrthoDB" id="8946084at2759"/>
<dbReference type="Gene3D" id="1.10.10.10">
    <property type="entry name" value="Winged helix-like DNA-binding domain superfamily/Winged helix DNA-binding domain"/>
    <property type="match status" value="1"/>
</dbReference>
<sequence>MRQINIQKRELLVTYFNRGYTQVKIARELFVSRRAVQEIIKKHQK</sequence>
<dbReference type="AlphaFoldDB" id="A0A177APL6"/>
<dbReference type="GO" id="GO:0003700">
    <property type="term" value="F:DNA-binding transcription factor activity"/>
    <property type="evidence" value="ECO:0007669"/>
    <property type="project" value="InterPro"/>
</dbReference>